<evidence type="ECO:0000256" key="3">
    <source>
        <dbReference type="ARBA" id="ARBA00022821"/>
    </source>
</evidence>
<feature type="transmembrane region" description="Helical" evidence="7">
    <location>
        <begin position="240"/>
        <end position="257"/>
    </location>
</feature>
<organism evidence="9 10">
    <name type="scientific">Rhamnella rubrinervis</name>
    <dbReference type="NCBI Taxonomy" id="2594499"/>
    <lineage>
        <taxon>Eukaryota</taxon>
        <taxon>Viridiplantae</taxon>
        <taxon>Streptophyta</taxon>
        <taxon>Embryophyta</taxon>
        <taxon>Tracheophyta</taxon>
        <taxon>Spermatophyta</taxon>
        <taxon>Magnoliopsida</taxon>
        <taxon>eudicotyledons</taxon>
        <taxon>Gunneridae</taxon>
        <taxon>Pentapetalae</taxon>
        <taxon>rosids</taxon>
        <taxon>fabids</taxon>
        <taxon>Rosales</taxon>
        <taxon>Rhamnaceae</taxon>
        <taxon>rhamnoid group</taxon>
        <taxon>Rhamneae</taxon>
        <taxon>Rhamnella</taxon>
    </lineage>
</organism>
<dbReference type="GO" id="GO:0006952">
    <property type="term" value="P:defense response"/>
    <property type="evidence" value="ECO:0007669"/>
    <property type="project" value="UniProtKB-KW"/>
</dbReference>
<evidence type="ECO:0000313" key="10">
    <source>
        <dbReference type="Proteomes" id="UP000796880"/>
    </source>
</evidence>
<dbReference type="GO" id="GO:0005886">
    <property type="term" value="C:plasma membrane"/>
    <property type="evidence" value="ECO:0007669"/>
    <property type="project" value="UniProtKB-SubCell"/>
</dbReference>
<dbReference type="SUPFAM" id="SSF49764">
    <property type="entry name" value="HSP20-like chaperones"/>
    <property type="match status" value="1"/>
</dbReference>
<evidence type="ECO:0000256" key="6">
    <source>
        <dbReference type="SAM" id="MobiDB-lite"/>
    </source>
</evidence>
<evidence type="ECO:0000256" key="5">
    <source>
        <dbReference type="RuleBase" id="RU003616"/>
    </source>
</evidence>
<comment type="subcellular location">
    <subcellularLocation>
        <location evidence="1">Cell membrane</location>
        <topology evidence="1">Single-pass membrane protein</topology>
    </subcellularLocation>
</comment>
<dbReference type="InterPro" id="IPR008978">
    <property type="entry name" value="HSP20-like_chaperone"/>
</dbReference>
<keyword evidence="7" id="KW-0472">Membrane</keyword>
<sequence length="346" mass="38139">MEAKQNIAANDQEMFEPPVEWAREDARDTLLVYLPGFSKEKLKIQITSTKKLRISGERSGVGGTKRFEKEFDMPSNCDANAISANFVEGILYVSNGQENAAQQAPESIKDQATADIASSSRQKKKPISDSGKEAADKMNAESNDFESKKISSSAAAENGADYATHKTQEKDKTKGLVDVGKKSTSAGAVDGKLVENATKRDERGKTVVAGGGETVHGKDICKGATRLESLVMVVKKPNRLINLVVGFLLVVVFALFVKDSIFKSLKGETKRAELFALSNMIWSSRVQSCWSREINSNRKPRGWDTRYDVLKLQEEFPQKGMDVGMEFWKFYFGLPSFLATLVAAIE</sequence>
<feature type="compositionally biased region" description="Basic and acidic residues" evidence="6">
    <location>
        <begin position="163"/>
        <end position="178"/>
    </location>
</feature>
<feature type="compositionally biased region" description="Basic and acidic residues" evidence="6">
    <location>
        <begin position="126"/>
        <end position="149"/>
    </location>
</feature>
<dbReference type="EMBL" id="VOIH02000008">
    <property type="protein sequence ID" value="KAF3439513.1"/>
    <property type="molecule type" value="Genomic_DNA"/>
</dbReference>
<dbReference type="InterPro" id="IPR002068">
    <property type="entry name" value="A-crystallin/Hsp20_dom"/>
</dbReference>
<dbReference type="PROSITE" id="PS01031">
    <property type="entry name" value="SHSP"/>
    <property type="match status" value="1"/>
</dbReference>
<evidence type="ECO:0000259" key="8">
    <source>
        <dbReference type="PROSITE" id="PS01031"/>
    </source>
</evidence>
<comment type="caution">
    <text evidence="9">The sequence shown here is derived from an EMBL/GenBank/DDBJ whole genome shotgun (WGS) entry which is preliminary data.</text>
</comment>
<keyword evidence="3" id="KW-0611">Plant defense</keyword>
<keyword evidence="2" id="KW-1003">Cell membrane</keyword>
<evidence type="ECO:0000256" key="4">
    <source>
        <dbReference type="PROSITE-ProRule" id="PRU00285"/>
    </source>
</evidence>
<gene>
    <name evidence="9" type="ORF">FNV43_RR17791</name>
</gene>
<feature type="domain" description="SHSP" evidence="8">
    <location>
        <begin position="10"/>
        <end position="115"/>
    </location>
</feature>
<evidence type="ECO:0000256" key="2">
    <source>
        <dbReference type="ARBA" id="ARBA00022475"/>
    </source>
</evidence>
<keyword evidence="7" id="KW-0812">Transmembrane</keyword>
<accession>A0A8K0GVZ2</accession>
<protein>
    <recommendedName>
        <fullName evidence="8">SHSP domain-containing protein</fullName>
    </recommendedName>
</protein>
<dbReference type="Proteomes" id="UP000796880">
    <property type="component" value="Unassembled WGS sequence"/>
</dbReference>
<dbReference type="OrthoDB" id="1431247at2759"/>
<comment type="similarity">
    <text evidence="4 5">Belongs to the small heat shock protein (HSP20) family.</text>
</comment>
<keyword evidence="10" id="KW-1185">Reference proteome</keyword>
<reference evidence="9" key="1">
    <citation type="submission" date="2020-03" db="EMBL/GenBank/DDBJ databases">
        <title>A high-quality chromosome-level genome assembly of a woody plant with both climbing and erect habits, Rhamnella rubrinervis.</title>
        <authorList>
            <person name="Lu Z."/>
            <person name="Yang Y."/>
            <person name="Zhu X."/>
            <person name="Sun Y."/>
        </authorList>
    </citation>
    <scope>NUCLEOTIDE SEQUENCE</scope>
    <source>
        <strain evidence="9">BYM</strain>
        <tissue evidence="9">Leaf</tissue>
    </source>
</reference>
<dbReference type="PANTHER" id="PTHR43670:SF73">
    <property type="entry name" value="INACTIVE PROTEIN RESTRICTED TEV MOVEMENT 2-LIKE"/>
    <property type="match status" value="1"/>
</dbReference>
<dbReference type="AlphaFoldDB" id="A0A8K0GVZ2"/>
<evidence type="ECO:0000256" key="7">
    <source>
        <dbReference type="SAM" id="Phobius"/>
    </source>
</evidence>
<dbReference type="Pfam" id="PF00011">
    <property type="entry name" value="HSP20"/>
    <property type="match status" value="1"/>
</dbReference>
<keyword evidence="7" id="KW-1133">Transmembrane helix</keyword>
<feature type="region of interest" description="Disordered" evidence="6">
    <location>
        <begin position="102"/>
        <end position="178"/>
    </location>
</feature>
<dbReference type="Gene3D" id="2.60.40.790">
    <property type="match status" value="1"/>
</dbReference>
<dbReference type="PANTHER" id="PTHR43670">
    <property type="entry name" value="HEAT SHOCK PROTEIN 26"/>
    <property type="match status" value="1"/>
</dbReference>
<dbReference type="CDD" id="cd06464">
    <property type="entry name" value="ACD_sHsps-like"/>
    <property type="match status" value="1"/>
</dbReference>
<dbReference type="GO" id="GO:0034605">
    <property type="term" value="P:cellular response to heat"/>
    <property type="evidence" value="ECO:0007669"/>
    <property type="project" value="TreeGrafter"/>
</dbReference>
<evidence type="ECO:0000313" key="9">
    <source>
        <dbReference type="EMBL" id="KAF3439513.1"/>
    </source>
</evidence>
<proteinExistence type="inferred from homology"/>
<name>A0A8K0GVZ2_9ROSA</name>
<evidence type="ECO:0000256" key="1">
    <source>
        <dbReference type="ARBA" id="ARBA00004162"/>
    </source>
</evidence>